<dbReference type="Gene3D" id="3.10.400.10">
    <property type="entry name" value="Sulfate adenylyltransferase"/>
    <property type="match status" value="1"/>
</dbReference>
<dbReference type="Proteomes" id="UP000832041">
    <property type="component" value="Chromosome"/>
</dbReference>
<dbReference type="EMBL" id="CP051627">
    <property type="protein sequence ID" value="UPT22926.1"/>
    <property type="molecule type" value="Genomic_DNA"/>
</dbReference>
<keyword evidence="4 6" id="KW-0547">Nucleotide-binding</keyword>
<dbReference type="EC" id="2.7.1.25" evidence="2 6"/>
<keyword evidence="6 8" id="KW-0418">Kinase</keyword>
<organism evidence="8 9">
    <name type="scientific">Thermobifida alba</name>
    <name type="common">Thermomonospora alba</name>
    <dbReference type="NCBI Taxonomy" id="53522"/>
    <lineage>
        <taxon>Bacteria</taxon>
        <taxon>Bacillati</taxon>
        <taxon>Actinomycetota</taxon>
        <taxon>Actinomycetes</taxon>
        <taxon>Streptosporangiales</taxon>
        <taxon>Nocardiopsidaceae</taxon>
        <taxon>Thermobifida</taxon>
    </lineage>
</organism>
<feature type="domain" description="APS kinase" evidence="7">
    <location>
        <begin position="318"/>
        <end position="469"/>
    </location>
</feature>
<accession>A0ABY4L7Q4</accession>
<evidence type="ECO:0000256" key="4">
    <source>
        <dbReference type="ARBA" id="ARBA00022741"/>
    </source>
</evidence>
<sequence>MTHPTGGRAVLTPGPQGLAHLELLLAGVCPLPGFMTREEADRLDRPGPPPARAPWPVPVVLTAPDAPADAREVVLADPEGAPLAELTVTEAHRDGTVRLAGPVRPAAAPVYGSLRSLRLPVERVRSARDERRPLLAVVTDRPLHHRALAQVRAALAGLGEADLLVLVDVPLDAEGAAPAVLAARELLPRGTRFAAVTLPTAAADGAPAWPAERRGLLAAHVAAAYGATHVLLELEGAGGAGALADAPVKALSFGEWVYDTARRRWCPADEVAPGNARAEWGADAVAEALARGGPLPAWLTPEPVAAELARMRPARTDRGLVLFFTGLSGSGKSTVARGVAEQVRRAGRTVTLLDGDVVRRLLSSGLTFSRADRDLNIRRIGYVAAEVARHGGVAVCAPIAPYAATRAEVRRMAEETGDFFLVYVATPIEVCEARDRKGLYAKARAGQIPEFTGVSDPYEAPGDADLVIDTSAESEAESVARVVAALRDGGWLPR</sequence>
<keyword evidence="3 6" id="KW-0808">Transferase</keyword>
<evidence type="ECO:0000256" key="3">
    <source>
        <dbReference type="ARBA" id="ARBA00022679"/>
    </source>
</evidence>
<dbReference type="GO" id="GO:0004020">
    <property type="term" value="F:adenylylsulfate kinase activity"/>
    <property type="evidence" value="ECO:0007669"/>
    <property type="project" value="UniProtKB-EC"/>
</dbReference>
<dbReference type="HAMAP" id="MF_00065">
    <property type="entry name" value="Adenylyl_sulf_kinase"/>
    <property type="match status" value="1"/>
</dbReference>
<dbReference type="InterPro" id="IPR059117">
    <property type="entry name" value="APS_kinase_dom"/>
</dbReference>
<dbReference type="Gene3D" id="3.40.50.300">
    <property type="entry name" value="P-loop containing nucleotide triphosphate hydrolases"/>
    <property type="match status" value="1"/>
</dbReference>
<dbReference type="SUPFAM" id="SSF88697">
    <property type="entry name" value="PUA domain-like"/>
    <property type="match status" value="1"/>
</dbReference>
<protein>
    <recommendedName>
        <fullName evidence="2 6">Adenylyl-sulfate kinase</fullName>
        <ecNumber evidence="2 6">2.7.1.25</ecNumber>
    </recommendedName>
    <alternativeName>
        <fullName evidence="6">APS kinase</fullName>
    </alternativeName>
    <alternativeName>
        <fullName evidence="6">ATP adenosine-5'-phosphosulfate 3'-phosphotransferase</fullName>
    </alternativeName>
    <alternativeName>
        <fullName evidence="6">Adenosine-5'-phosphosulfate kinase</fullName>
    </alternativeName>
</protein>
<dbReference type="NCBIfam" id="TIGR00455">
    <property type="entry name" value="apsK"/>
    <property type="match status" value="1"/>
</dbReference>
<dbReference type="NCBIfam" id="NF003013">
    <property type="entry name" value="PRK03846.1"/>
    <property type="match status" value="1"/>
</dbReference>
<evidence type="ECO:0000256" key="2">
    <source>
        <dbReference type="ARBA" id="ARBA00012121"/>
    </source>
</evidence>
<dbReference type="InterPro" id="IPR014729">
    <property type="entry name" value="Rossmann-like_a/b/a_fold"/>
</dbReference>
<dbReference type="InterPro" id="IPR015947">
    <property type="entry name" value="PUA-like_sf"/>
</dbReference>
<dbReference type="SUPFAM" id="SSF52540">
    <property type="entry name" value="P-loop containing nucleoside triphosphate hydrolases"/>
    <property type="match status" value="1"/>
</dbReference>
<evidence type="ECO:0000256" key="1">
    <source>
        <dbReference type="ARBA" id="ARBA00001823"/>
    </source>
</evidence>
<proteinExistence type="inferred from homology"/>
<feature type="binding site" evidence="6">
    <location>
        <begin position="326"/>
        <end position="333"/>
    </location>
    <ligand>
        <name>ATP</name>
        <dbReference type="ChEBI" id="CHEBI:30616"/>
    </ligand>
</feature>
<evidence type="ECO:0000256" key="6">
    <source>
        <dbReference type="HAMAP-Rule" id="MF_00065"/>
    </source>
</evidence>
<evidence type="ECO:0000313" key="8">
    <source>
        <dbReference type="EMBL" id="UPT22926.1"/>
    </source>
</evidence>
<keyword evidence="6" id="KW-0597">Phosphoprotein</keyword>
<comment type="caution">
    <text evidence="6">Lacks conserved residue(s) required for the propagation of feature annotation.</text>
</comment>
<keyword evidence="9" id="KW-1185">Reference proteome</keyword>
<gene>
    <name evidence="6 8" type="primary">cysC</name>
    <name evidence="8" type="ORF">FOF52_19885</name>
</gene>
<dbReference type="InterPro" id="IPR027417">
    <property type="entry name" value="P-loop_NTPase"/>
</dbReference>
<dbReference type="PANTHER" id="PTHR42700">
    <property type="entry name" value="SULFATE ADENYLYLTRANSFERASE"/>
    <property type="match status" value="1"/>
</dbReference>
<dbReference type="InterPro" id="IPR050512">
    <property type="entry name" value="Sulf_AdTrans/APS_kinase"/>
</dbReference>
<evidence type="ECO:0000256" key="5">
    <source>
        <dbReference type="ARBA" id="ARBA00022840"/>
    </source>
</evidence>
<evidence type="ECO:0000259" key="7">
    <source>
        <dbReference type="Pfam" id="PF01583"/>
    </source>
</evidence>
<dbReference type="InterPro" id="IPR002891">
    <property type="entry name" value="APS"/>
</dbReference>
<dbReference type="CDD" id="cd02027">
    <property type="entry name" value="APSK"/>
    <property type="match status" value="1"/>
</dbReference>
<comment type="catalytic activity">
    <reaction evidence="1 6">
        <text>adenosine 5'-phosphosulfate + ATP = 3'-phosphoadenylyl sulfate + ADP + H(+)</text>
        <dbReference type="Rhea" id="RHEA:24152"/>
        <dbReference type="ChEBI" id="CHEBI:15378"/>
        <dbReference type="ChEBI" id="CHEBI:30616"/>
        <dbReference type="ChEBI" id="CHEBI:58243"/>
        <dbReference type="ChEBI" id="CHEBI:58339"/>
        <dbReference type="ChEBI" id="CHEBI:456216"/>
        <dbReference type="EC" id="2.7.1.25"/>
    </reaction>
</comment>
<dbReference type="Pfam" id="PF01583">
    <property type="entry name" value="APS_kinase"/>
    <property type="match status" value="1"/>
</dbReference>
<evidence type="ECO:0000313" key="9">
    <source>
        <dbReference type="Proteomes" id="UP000832041"/>
    </source>
</evidence>
<name>A0ABY4L7Q4_THEAE</name>
<comment type="similarity">
    <text evidence="6">Belongs to the APS kinase family.</text>
</comment>
<reference evidence="8 9" key="1">
    <citation type="submission" date="2020-04" db="EMBL/GenBank/DDBJ databases">
        <title>Thermobifida alba genome sequencing and assembly.</title>
        <authorList>
            <person name="Luzics S."/>
            <person name="Horvath B."/>
            <person name="Nagy I."/>
            <person name="Toth A."/>
            <person name="Nagy I."/>
            <person name="Kukolya J."/>
        </authorList>
    </citation>
    <scope>NUCLEOTIDE SEQUENCE [LARGE SCALE GENOMIC DNA]</scope>
    <source>
        <strain evidence="8 9">DSM 43795</strain>
    </source>
</reference>
<keyword evidence="5 6" id="KW-0067">ATP-binding</keyword>
<dbReference type="PANTHER" id="PTHR42700:SF1">
    <property type="entry name" value="SULFATE ADENYLYLTRANSFERASE"/>
    <property type="match status" value="1"/>
</dbReference>
<comment type="function">
    <text evidence="6">Catalyzes the synthesis of activated sulfate.</text>
</comment>
<dbReference type="RefSeq" id="WP_248591435.1">
    <property type="nucleotide sequence ID" value="NZ_BAABEB010000011.1"/>
</dbReference>
<dbReference type="Gene3D" id="3.40.50.620">
    <property type="entry name" value="HUPs"/>
    <property type="match status" value="1"/>
</dbReference>
<comment type="pathway">
    <text evidence="6">Sulfur metabolism; hydrogen sulfide biosynthesis; sulfite from sulfate: step 2/3.</text>
</comment>